<reference evidence="1 2" key="1">
    <citation type="submission" date="2006-01" db="EMBL/GenBank/DDBJ databases">
        <title>Complete sequence of Rhodopseudomonas palustris HaA2.</title>
        <authorList>
            <consortium name="US DOE Joint Genome Institute"/>
            <person name="Copeland A."/>
            <person name="Lucas S."/>
            <person name="Lapidus A."/>
            <person name="Barry K."/>
            <person name="Detter J.C."/>
            <person name="Glavina T."/>
            <person name="Hammon N."/>
            <person name="Israni S."/>
            <person name="Pitluck S."/>
            <person name="Chain P."/>
            <person name="Malfatti S."/>
            <person name="Shin M."/>
            <person name="Vergez L."/>
            <person name="Schmutz J."/>
            <person name="Larimer F."/>
            <person name="Land M."/>
            <person name="Hauser L."/>
            <person name="Pelletier D.A."/>
            <person name="Kyrpides N."/>
            <person name="Anderson I."/>
            <person name="Oda Y."/>
            <person name="Harwood C.S."/>
            <person name="Richardson P."/>
        </authorList>
    </citation>
    <scope>NUCLEOTIDE SEQUENCE [LARGE SCALE GENOMIC DNA]</scope>
    <source>
        <strain evidence="1 2">HaA2</strain>
    </source>
</reference>
<evidence type="ECO:0000313" key="1">
    <source>
        <dbReference type="EMBL" id="ABD06814.1"/>
    </source>
</evidence>
<dbReference type="Proteomes" id="UP000008809">
    <property type="component" value="Chromosome"/>
</dbReference>
<organism evidence="1 2">
    <name type="scientific">Rhodopseudomonas palustris (strain HaA2)</name>
    <dbReference type="NCBI Taxonomy" id="316058"/>
    <lineage>
        <taxon>Bacteria</taxon>
        <taxon>Pseudomonadati</taxon>
        <taxon>Pseudomonadota</taxon>
        <taxon>Alphaproteobacteria</taxon>
        <taxon>Hyphomicrobiales</taxon>
        <taxon>Nitrobacteraceae</taxon>
        <taxon>Rhodopseudomonas</taxon>
    </lineage>
</organism>
<gene>
    <name evidence="1" type="ordered locus">RPB_2108</name>
</gene>
<sequence>MQRIMEVTSVDISLVKTKPPQILIVAHGTVPTSGWKTPELSPWFYVRPPDDGIQDFDFVAEEPGGIVLEVITTVVAETTIPRDPADYWGPGQPLRGVRIHARGNAKEALLDTSDKAMQAVALFGGDATPWPWLLPGRSSDCGLTGKSLRVYHSGDILTLDYRPDRANIELSPTTERIVRVWFG</sequence>
<dbReference type="eggNOG" id="ENOG503332Q">
    <property type="taxonomic scope" value="Bacteria"/>
</dbReference>
<dbReference type="HOGENOM" id="CLU_1474104_0_0_5"/>
<dbReference type="STRING" id="316058.RPB_2108"/>
<dbReference type="KEGG" id="rpb:RPB_2108"/>
<dbReference type="AlphaFoldDB" id="Q2IY96"/>
<dbReference type="Gene3D" id="3.30.10.10">
    <property type="entry name" value="Trypsin Inhibitor V, subunit A"/>
    <property type="match status" value="1"/>
</dbReference>
<accession>Q2IY96</accession>
<protein>
    <submittedName>
        <fullName evidence="1">Uncharacterized protein</fullName>
    </submittedName>
</protein>
<proteinExistence type="predicted"/>
<name>Q2IY96_RHOP2</name>
<dbReference type="OrthoDB" id="8086524at2"/>
<keyword evidence="2" id="KW-1185">Reference proteome</keyword>
<dbReference type="EMBL" id="CP000250">
    <property type="protein sequence ID" value="ABD06814.1"/>
    <property type="molecule type" value="Genomic_DNA"/>
</dbReference>
<dbReference type="RefSeq" id="WP_011441002.1">
    <property type="nucleotide sequence ID" value="NC_007778.1"/>
</dbReference>
<evidence type="ECO:0000313" key="2">
    <source>
        <dbReference type="Proteomes" id="UP000008809"/>
    </source>
</evidence>